<gene>
    <name evidence="3" type="primary">LOC111020725</name>
</gene>
<dbReference type="GO" id="GO:0006419">
    <property type="term" value="P:alanyl-tRNA aminoacylation"/>
    <property type="evidence" value="ECO:0007669"/>
    <property type="project" value="TreeGrafter"/>
</dbReference>
<sequence>MVFSTDETTKKAVVCAGVPLNGSQGKQLEVSEWLTKALQPLKGRCGKGKGGLASGQGTDASQIKEAMDLATSFASLKLSK</sequence>
<dbReference type="Gene3D" id="3.10.310.40">
    <property type="match status" value="1"/>
</dbReference>
<proteinExistence type="predicted"/>
<dbReference type="KEGG" id="mcha:111020725"/>
<dbReference type="InterPro" id="IPR050058">
    <property type="entry name" value="Ala-tRNA_ligase"/>
</dbReference>
<evidence type="ECO:0000259" key="1">
    <source>
        <dbReference type="Pfam" id="PF02272"/>
    </source>
</evidence>
<dbReference type="Pfam" id="PF02272">
    <property type="entry name" value="DHHA1"/>
    <property type="match status" value="1"/>
</dbReference>
<dbReference type="AlphaFoldDB" id="A0A6J1DJU0"/>
<dbReference type="PANTHER" id="PTHR11777:SF9">
    <property type="entry name" value="ALANINE--TRNA LIGASE, CYTOPLASMIC"/>
    <property type="match status" value="1"/>
</dbReference>
<feature type="domain" description="DHHA1" evidence="1">
    <location>
        <begin position="1"/>
        <end position="74"/>
    </location>
</feature>
<protein>
    <submittedName>
        <fullName evidence="3">Alanine--tRNA ligase-like</fullName>
    </submittedName>
</protein>
<dbReference type="PANTHER" id="PTHR11777">
    <property type="entry name" value="ALANYL-TRNA SYNTHETASE"/>
    <property type="match status" value="1"/>
</dbReference>
<reference evidence="3" key="1">
    <citation type="submission" date="2025-08" db="UniProtKB">
        <authorList>
            <consortium name="RefSeq"/>
        </authorList>
    </citation>
    <scope>IDENTIFICATION</scope>
    <source>
        <strain evidence="3">OHB3-1</strain>
    </source>
</reference>
<dbReference type="GO" id="GO:0002161">
    <property type="term" value="F:aminoacyl-tRNA deacylase activity"/>
    <property type="evidence" value="ECO:0007669"/>
    <property type="project" value="TreeGrafter"/>
</dbReference>
<dbReference type="GeneID" id="111020725"/>
<evidence type="ECO:0000313" key="2">
    <source>
        <dbReference type="Proteomes" id="UP000504603"/>
    </source>
</evidence>
<dbReference type="GO" id="GO:0003676">
    <property type="term" value="F:nucleic acid binding"/>
    <property type="evidence" value="ECO:0007669"/>
    <property type="project" value="InterPro"/>
</dbReference>
<dbReference type="Proteomes" id="UP000504603">
    <property type="component" value="Unplaced"/>
</dbReference>
<dbReference type="InterPro" id="IPR003156">
    <property type="entry name" value="DHHA1_dom"/>
</dbReference>
<accession>A0A6J1DJU0</accession>
<organism evidence="2 3">
    <name type="scientific">Momordica charantia</name>
    <name type="common">Bitter gourd</name>
    <name type="synonym">Balsam pear</name>
    <dbReference type="NCBI Taxonomy" id="3673"/>
    <lineage>
        <taxon>Eukaryota</taxon>
        <taxon>Viridiplantae</taxon>
        <taxon>Streptophyta</taxon>
        <taxon>Embryophyta</taxon>
        <taxon>Tracheophyta</taxon>
        <taxon>Spermatophyta</taxon>
        <taxon>Magnoliopsida</taxon>
        <taxon>eudicotyledons</taxon>
        <taxon>Gunneridae</taxon>
        <taxon>Pentapetalae</taxon>
        <taxon>rosids</taxon>
        <taxon>fabids</taxon>
        <taxon>Cucurbitales</taxon>
        <taxon>Cucurbitaceae</taxon>
        <taxon>Momordiceae</taxon>
        <taxon>Momordica</taxon>
    </lineage>
</organism>
<dbReference type="OrthoDB" id="1737670at2759"/>
<dbReference type="GO" id="GO:0009507">
    <property type="term" value="C:chloroplast"/>
    <property type="evidence" value="ECO:0007669"/>
    <property type="project" value="TreeGrafter"/>
</dbReference>
<name>A0A6J1DJU0_MOMCH</name>
<dbReference type="GO" id="GO:0004813">
    <property type="term" value="F:alanine-tRNA ligase activity"/>
    <property type="evidence" value="ECO:0007669"/>
    <property type="project" value="TreeGrafter"/>
</dbReference>
<dbReference type="GO" id="GO:0005739">
    <property type="term" value="C:mitochondrion"/>
    <property type="evidence" value="ECO:0007669"/>
    <property type="project" value="TreeGrafter"/>
</dbReference>
<keyword evidence="2" id="KW-1185">Reference proteome</keyword>
<evidence type="ECO:0000313" key="3">
    <source>
        <dbReference type="RefSeq" id="XP_022153161.1"/>
    </source>
</evidence>
<dbReference type="RefSeq" id="XP_022153161.1">
    <property type="nucleotide sequence ID" value="XM_022297469.1"/>
</dbReference>